<name>A0A1I4AE50_9HYPH</name>
<dbReference type="AlphaFoldDB" id="A0A1I4AE50"/>
<dbReference type="EMBL" id="FOSV01000002">
    <property type="protein sequence ID" value="SFK54347.1"/>
    <property type="molecule type" value="Genomic_DNA"/>
</dbReference>
<accession>A0A1I4AE50</accession>
<dbReference type="Proteomes" id="UP000198804">
    <property type="component" value="Unassembled WGS sequence"/>
</dbReference>
<evidence type="ECO:0000313" key="1">
    <source>
        <dbReference type="EMBL" id="SFK54347.1"/>
    </source>
</evidence>
<dbReference type="STRING" id="414703.SAMN04488125_102350"/>
<gene>
    <name evidence="1" type="ORF">SAMN04488125_102350</name>
</gene>
<organism evidence="1 2">
    <name type="scientific">Methylorubrum salsuginis</name>
    <dbReference type="NCBI Taxonomy" id="414703"/>
    <lineage>
        <taxon>Bacteria</taxon>
        <taxon>Pseudomonadati</taxon>
        <taxon>Pseudomonadota</taxon>
        <taxon>Alphaproteobacteria</taxon>
        <taxon>Hyphomicrobiales</taxon>
        <taxon>Methylobacteriaceae</taxon>
        <taxon>Methylorubrum</taxon>
    </lineage>
</organism>
<keyword evidence="2" id="KW-1185">Reference proteome</keyword>
<sequence length="377" mass="41893">MLDTLPSVLSLQDDASWSLAAHAFITQITESPSDGTIWISFADDCLRSLDRNGRLGPLIRLAGEPSHRHGPNVTHLSDGSISVHRFTFSGHLPVLKIYRFDPGQFDDIAGPVSIEPLAPDTPMHHHEKAFAAFARRQTRKRFTMSDWTPESCAAALQKQTKLLRNGFNDMVIASTGRLNFTYRVGKSTMDEASFFAGLVERNVPVVPELRALLNAYLEAMGDGGEDVQPWEDPDEGIGALGSALHALAVLDSDALDIVRVYLEKRDGEHEGYCWGTVLPAYFNRQGWHDAETVRFGIYAVLNRFWGGAHPYDLDGLREAMEKLMTPADVAETVRREADAFGRKPEWNYDAAAYRAAFCTILDPAINFEAAVLDELRD</sequence>
<protein>
    <submittedName>
        <fullName evidence="1">Uncharacterized protein</fullName>
    </submittedName>
</protein>
<evidence type="ECO:0000313" key="2">
    <source>
        <dbReference type="Proteomes" id="UP000198804"/>
    </source>
</evidence>
<proteinExistence type="predicted"/>
<reference evidence="2" key="1">
    <citation type="submission" date="2016-10" db="EMBL/GenBank/DDBJ databases">
        <authorList>
            <person name="Varghese N."/>
            <person name="Submissions S."/>
        </authorList>
    </citation>
    <scope>NUCLEOTIDE SEQUENCE [LARGE SCALE GENOMIC DNA]</scope>
    <source>
        <strain evidence="2">CGMCC 1.6474</strain>
    </source>
</reference>